<evidence type="ECO:0000313" key="5">
    <source>
        <dbReference type="Proteomes" id="UP001427805"/>
    </source>
</evidence>
<feature type="transmembrane region" description="Helical" evidence="2">
    <location>
        <begin position="66"/>
        <end position="84"/>
    </location>
</feature>
<keyword evidence="2" id="KW-0812">Transmembrane</keyword>
<dbReference type="PANTHER" id="PTHR31061">
    <property type="entry name" value="LD22376P"/>
    <property type="match status" value="1"/>
</dbReference>
<feature type="transmembrane region" description="Helical" evidence="2">
    <location>
        <begin position="104"/>
        <end position="121"/>
    </location>
</feature>
<feature type="compositionally biased region" description="Polar residues" evidence="1">
    <location>
        <begin position="44"/>
        <end position="56"/>
    </location>
</feature>
<evidence type="ECO:0000256" key="1">
    <source>
        <dbReference type="SAM" id="MobiDB-lite"/>
    </source>
</evidence>
<dbReference type="InterPro" id="IPR012429">
    <property type="entry name" value="HGSNAT_cat"/>
</dbReference>
<feature type="transmembrane region" description="Helical" evidence="2">
    <location>
        <begin position="183"/>
        <end position="201"/>
    </location>
</feature>
<dbReference type="Pfam" id="PF07786">
    <property type="entry name" value="HGSNAT_cat"/>
    <property type="match status" value="1"/>
</dbReference>
<protein>
    <submittedName>
        <fullName evidence="4">Heparan-alpha-glucosaminide N-acetyltransferase domain-containing protein</fullName>
    </submittedName>
</protein>
<reference evidence="4 5" key="1">
    <citation type="submission" date="2024-05" db="EMBL/GenBank/DDBJ databases">
        <title>Sphingomonas sp. HF-S3 16S ribosomal RNA gene Genome sequencing and assembly.</title>
        <authorList>
            <person name="Lee H."/>
        </authorList>
    </citation>
    <scope>NUCLEOTIDE SEQUENCE [LARGE SCALE GENOMIC DNA]</scope>
    <source>
        <strain evidence="4 5">HF-S3</strain>
    </source>
</reference>
<feature type="transmembrane region" description="Helical" evidence="2">
    <location>
        <begin position="279"/>
        <end position="301"/>
    </location>
</feature>
<feature type="transmembrane region" description="Helical" evidence="2">
    <location>
        <begin position="308"/>
        <end position="329"/>
    </location>
</feature>
<gene>
    <name evidence="4" type="ORF">TPR58_09230</name>
</gene>
<feature type="domain" description="Heparan-alpha-glucosaminide N-acetyltransferase catalytic" evidence="3">
    <location>
        <begin position="60"/>
        <end position="193"/>
    </location>
</feature>
<accession>A0ABV0B9D8</accession>
<feature type="transmembrane region" description="Helical" evidence="2">
    <location>
        <begin position="335"/>
        <end position="359"/>
    </location>
</feature>
<dbReference type="PANTHER" id="PTHR31061:SF24">
    <property type="entry name" value="LD22376P"/>
    <property type="match status" value="1"/>
</dbReference>
<feature type="transmembrane region" description="Helical" evidence="2">
    <location>
        <begin position="421"/>
        <end position="440"/>
    </location>
</feature>
<comment type="caution">
    <text evidence="4">The sequence shown here is derived from an EMBL/GenBank/DDBJ whole genome shotgun (WGS) entry which is preliminary data.</text>
</comment>
<sequence length="449" mass="47793">MVFAAAYGPVPALHAGLAMRPWVACATDPAFSPLRVAPRPDPANQDSSLGGEQSMTNGPRMVELDVLRGFAVAVMILVVSPGSWAHSLPQLQHAAWHGWTFADFVFPDFLFGVGMALGLTFGRSLDPRDPRAFWLKLCRRVLGLILLGLALNYLAVVAGHLGAPPTGPDDHTTWRIPGVLQRIAGAYLIAVLVLLATSRRAAGVPMQPNPPAILAVLAVLLIGYWGLLTFVPVPGFGAGDLGMAGNLPAYVDRTVFGTEHMWPLGAASWRGPILYDPEGLLATLPASGNILFGILAICIWRRPERARIAALAIIGLGLVATGLLLDPIFPINKKIWTSSFVLLTSGLSFLALLVAAALLRARLTPLWPLKVLGGNAILAFSISIALSALSAIPLTFGGVTATLQERGFAIVSRLIPEPYEASLACAFGVVAFIMLLVWPLHRKGIHLRL</sequence>
<keyword evidence="5" id="KW-1185">Reference proteome</keyword>
<feature type="transmembrane region" description="Helical" evidence="2">
    <location>
        <begin position="371"/>
        <end position="396"/>
    </location>
</feature>
<keyword evidence="2" id="KW-1133">Transmembrane helix</keyword>
<feature type="region of interest" description="Disordered" evidence="1">
    <location>
        <begin position="35"/>
        <end position="56"/>
    </location>
</feature>
<keyword evidence="2" id="KW-0472">Membrane</keyword>
<proteinExistence type="predicted"/>
<dbReference type="Proteomes" id="UP001427805">
    <property type="component" value="Unassembled WGS sequence"/>
</dbReference>
<evidence type="ECO:0000259" key="3">
    <source>
        <dbReference type="Pfam" id="PF07786"/>
    </source>
</evidence>
<evidence type="ECO:0000313" key="4">
    <source>
        <dbReference type="EMBL" id="MEN3747351.1"/>
    </source>
</evidence>
<feature type="transmembrane region" description="Helical" evidence="2">
    <location>
        <begin position="141"/>
        <end position="163"/>
    </location>
</feature>
<name>A0ABV0B9D8_9SPHN</name>
<organism evidence="4 5">
    <name type="scientific">Sphingomonas rustica</name>
    <dbReference type="NCBI Taxonomy" id="3103142"/>
    <lineage>
        <taxon>Bacteria</taxon>
        <taxon>Pseudomonadati</taxon>
        <taxon>Pseudomonadota</taxon>
        <taxon>Alphaproteobacteria</taxon>
        <taxon>Sphingomonadales</taxon>
        <taxon>Sphingomonadaceae</taxon>
        <taxon>Sphingomonas</taxon>
    </lineage>
</organism>
<feature type="transmembrane region" description="Helical" evidence="2">
    <location>
        <begin position="213"/>
        <end position="233"/>
    </location>
</feature>
<evidence type="ECO:0000256" key="2">
    <source>
        <dbReference type="SAM" id="Phobius"/>
    </source>
</evidence>
<dbReference type="EMBL" id="JBDIZK010000004">
    <property type="protein sequence ID" value="MEN3747351.1"/>
    <property type="molecule type" value="Genomic_DNA"/>
</dbReference>